<dbReference type="GO" id="GO:0000981">
    <property type="term" value="F:DNA-binding transcription factor activity, RNA polymerase II-specific"/>
    <property type="evidence" value="ECO:0007669"/>
    <property type="project" value="InterPro"/>
</dbReference>
<keyword evidence="4 7" id="KW-0863">Zinc-finger</keyword>
<keyword evidence="5" id="KW-0862">Zinc</keyword>
<evidence type="ECO:0000256" key="5">
    <source>
        <dbReference type="ARBA" id="ARBA00022833"/>
    </source>
</evidence>
<dbReference type="PANTHER" id="PTHR40626:SF28">
    <property type="entry name" value="REGULATORY PROTEIN ADR1"/>
    <property type="match status" value="1"/>
</dbReference>
<comment type="caution">
    <text evidence="10">The sequence shown here is derived from an EMBL/GenBank/DDBJ whole genome shotgun (WGS) entry which is preliminary data.</text>
</comment>
<evidence type="ECO:0000256" key="6">
    <source>
        <dbReference type="ARBA" id="ARBA00023242"/>
    </source>
</evidence>
<dbReference type="AlphaFoldDB" id="A0A1A0H1W3"/>
<keyword evidence="11" id="KW-1185">Reference proteome</keyword>
<feature type="domain" description="C2H2-type" evidence="9">
    <location>
        <begin position="61"/>
        <end position="88"/>
    </location>
</feature>
<dbReference type="GeneID" id="30028162"/>
<evidence type="ECO:0000256" key="1">
    <source>
        <dbReference type="ARBA" id="ARBA00004123"/>
    </source>
</evidence>
<reference evidence="10 11" key="1">
    <citation type="submission" date="2016-05" db="EMBL/GenBank/DDBJ databases">
        <title>Comparative genomics of biotechnologically important yeasts.</title>
        <authorList>
            <consortium name="DOE Joint Genome Institute"/>
            <person name="Riley R."/>
            <person name="Haridas S."/>
            <person name="Wolfe K.H."/>
            <person name="Lopes M.R."/>
            <person name="Hittinger C.T."/>
            <person name="Goker M."/>
            <person name="Salamov A."/>
            <person name="Wisecaver J."/>
            <person name="Long T.M."/>
            <person name="Aerts A.L."/>
            <person name="Barry K."/>
            <person name="Choi C."/>
            <person name="Clum A."/>
            <person name="Coughlan A.Y."/>
            <person name="Deshpande S."/>
            <person name="Douglass A.P."/>
            <person name="Hanson S.J."/>
            <person name="Klenk H.-P."/>
            <person name="LaButti K."/>
            <person name="Lapidus A."/>
            <person name="Lindquist E."/>
            <person name="Lipzen A."/>
            <person name="Meier-kolthoff J.P."/>
            <person name="Ohm R.A."/>
            <person name="Otillar R.P."/>
            <person name="Pangilinan J."/>
            <person name="Peng Y."/>
            <person name="Rokas A."/>
            <person name="Rosa C.A."/>
            <person name="Scheuner C."/>
            <person name="Sibirny A.A."/>
            <person name="Slot J.C."/>
            <person name="Stielow J.B."/>
            <person name="Sun H."/>
            <person name="Kurtzman C.P."/>
            <person name="Blackwell M."/>
            <person name="Grigoriev I.V."/>
            <person name="Jeffries T.W."/>
        </authorList>
    </citation>
    <scope>NUCLEOTIDE SEQUENCE [LARGE SCALE GENOMIC DNA]</scope>
    <source>
        <strain evidence="10 11">NRRL YB-4993</strain>
    </source>
</reference>
<dbReference type="GO" id="GO:0000978">
    <property type="term" value="F:RNA polymerase II cis-regulatory region sequence-specific DNA binding"/>
    <property type="evidence" value="ECO:0007669"/>
    <property type="project" value="InterPro"/>
</dbReference>
<feature type="region of interest" description="Disordered" evidence="8">
    <location>
        <begin position="141"/>
        <end position="196"/>
    </location>
</feature>
<dbReference type="Pfam" id="PF00096">
    <property type="entry name" value="zf-C2H2"/>
    <property type="match status" value="2"/>
</dbReference>
<evidence type="ECO:0000256" key="3">
    <source>
        <dbReference type="ARBA" id="ARBA00022737"/>
    </source>
</evidence>
<dbReference type="Proteomes" id="UP000092555">
    <property type="component" value="Unassembled WGS sequence"/>
</dbReference>
<evidence type="ECO:0000256" key="8">
    <source>
        <dbReference type="SAM" id="MobiDB-lite"/>
    </source>
</evidence>
<keyword evidence="2" id="KW-0479">Metal-binding</keyword>
<dbReference type="PROSITE" id="PS00028">
    <property type="entry name" value="ZINC_FINGER_C2H2_1"/>
    <property type="match status" value="2"/>
</dbReference>
<dbReference type="InterPro" id="IPR051059">
    <property type="entry name" value="VerF-like"/>
</dbReference>
<dbReference type="Gene3D" id="3.30.160.60">
    <property type="entry name" value="Classic Zinc Finger"/>
    <property type="match status" value="2"/>
</dbReference>
<accession>A0A1A0H1W3</accession>
<dbReference type="RefSeq" id="XP_018709414.1">
    <property type="nucleotide sequence ID" value="XM_018855186.1"/>
</dbReference>
<evidence type="ECO:0000256" key="7">
    <source>
        <dbReference type="PROSITE-ProRule" id="PRU00042"/>
    </source>
</evidence>
<sequence>MAAPVLLQRSAPMDLLRQPNAPPRLEISPEPPADRTSVVEGVVPKEFTAQGTTPSGKPRLFVCAMCTRAFARLEHLRRHERSHTKERPFDCGVCQRKFSRRDLLLRHAQKLHAGCDDAVARMRRKLSRAHMSVLGAQDAGAGAGLAPATRKPSTGVPVPINFNHGSFSARHQDAPGSPGGPPPRKSRLGSVKDAGLKKQLFDKRKPGFRRASFSAQSGPNYAMVPPQLYTSSTAENVEFSTPQILPSFASDEDSWLNSLCAIPGMSPLKLQPVINEQTQAYSFEHEFPKHTAMFGGGMLQNVMHSESIGSSSPTGNIEPASAHPPFMAHCSSFAGNPANPDGSPRVNHEFDATGYSFYDIPDSFVSNLAPKPGTTRSLFPIRHELEDDLMDLDNLHPFSMKTMSVPENMANQGDFSLNHLDDINDLDQFFNDGGKTLLGGYSFYGDNPLIPSTGLESMSSHASASPSNMHAANPQLLAKPQYQQNSHLGNESRMPIEDQLENANFLDYGHSKTSLFTRNMRYLIKRTLNKYPISDVPPPCIPTNEKLEFYVRTFIKRFLSYFPFIHPSRLNEFDIMDMTSDEDPQNESARICLPLLAATLGALLANNKIDLDQLYEASRRTVHIYLESRKTGKKASTSGQQSNPLWLIQSLTLSVLYGLFSDSENNIHIVIRQHNALNSLVKTSIKNNQEIFFAISGQDQTIYNFAKRGDWHAAREALNYASESEVKFKHAIAMQSQIRSALTIYQLTNFILMMFNVPLTLSAAELGSLTCPNTHDELLWGFSSYNELSNYLQTMGVHQDIDFFLAKNESNTIVFQEVLKSVCQHHADKSLSSKLLNLSKFGFNCLAKGVYEFMQYEDYNFMDVGSVLNHLTFYIDSPSRNPHTHYLALGRSCNEKYDYALIANFVEICSLIDFRMVKEQSWLKNYDILNKNYHALLNHMESVSDTTYLKVIHNCIAITKLVMFKTEESGLNGKSNANDFQTDGYTSKIDKNSLGSGNSESTFEKSLGLRVLDVISCDTSPINSQVIFHVFLIYSIFAVYVAKRNNPATQAAQGHNFNETWQLNQTFLNLLNVLGKFEEHLRLQFENRQLQAEMANIFLLLPGNTNDMRLENASPKTHGRHDERSNAFAYNLEKTLYVLRIGELMMKMLYDQNIKVIILKRLSCSMSQIRKYLIDEEAKILS</sequence>
<evidence type="ECO:0000256" key="4">
    <source>
        <dbReference type="ARBA" id="ARBA00022771"/>
    </source>
</evidence>
<dbReference type="STRING" id="869754.A0A1A0H1W3"/>
<keyword evidence="3" id="KW-0677">Repeat</keyword>
<dbReference type="GO" id="GO:0008270">
    <property type="term" value="F:zinc ion binding"/>
    <property type="evidence" value="ECO:0007669"/>
    <property type="project" value="UniProtKB-KW"/>
</dbReference>
<dbReference type="GO" id="GO:0000785">
    <property type="term" value="C:chromatin"/>
    <property type="evidence" value="ECO:0007669"/>
    <property type="project" value="TreeGrafter"/>
</dbReference>
<evidence type="ECO:0000259" key="9">
    <source>
        <dbReference type="PROSITE" id="PS50157"/>
    </source>
</evidence>
<dbReference type="PROSITE" id="PS50157">
    <property type="entry name" value="ZINC_FINGER_C2H2_2"/>
    <property type="match status" value="2"/>
</dbReference>
<dbReference type="EMBL" id="LXTC01000009">
    <property type="protein sequence ID" value="OBA18019.1"/>
    <property type="molecule type" value="Genomic_DNA"/>
</dbReference>
<dbReference type="SUPFAM" id="SSF57667">
    <property type="entry name" value="beta-beta-alpha zinc fingers"/>
    <property type="match status" value="1"/>
</dbReference>
<dbReference type="GO" id="GO:0005634">
    <property type="term" value="C:nucleus"/>
    <property type="evidence" value="ECO:0007669"/>
    <property type="project" value="UniProtKB-SubCell"/>
</dbReference>
<dbReference type="InterPro" id="IPR036236">
    <property type="entry name" value="Znf_C2H2_sf"/>
</dbReference>
<dbReference type="PANTHER" id="PTHR40626">
    <property type="entry name" value="MIP31509P"/>
    <property type="match status" value="1"/>
</dbReference>
<comment type="subcellular location">
    <subcellularLocation>
        <location evidence="1">Nucleus</location>
    </subcellularLocation>
</comment>
<proteinExistence type="predicted"/>
<name>A0A1A0H1W3_9ASCO</name>
<dbReference type="OrthoDB" id="10018191at2759"/>
<evidence type="ECO:0000313" key="11">
    <source>
        <dbReference type="Proteomes" id="UP000092555"/>
    </source>
</evidence>
<evidence type="ECO:0000256" key="2">
    <source>
        <dbReference type="ARBA" id="ARBA00022723"/>
    </source>
</evidence>
<feature type="domain" description="C2H2-type" evidence="9">
    <location>
        <begin position="89"/>
        <end position="117"/>
    </location>
</feature>
<evidence type="ECO:0000313" key="10">
    <source>
        <dbReference type="EMBL" id="OBA18019.1"/>
    </source>
</evidence>
<gene>
    <name evidence="10" type="ORF">METBIDRAFT_226804</name>
</gene>
<organism evidence="10 11">
    <name type="scientific">Metschnikowia bicuspidata var. bicuspidata NRRL YB-4993</name>
    <dbReference type="NCBI Taxonomy" id="869754"/>
    <lineage>
        <taxon>Eukaryota</taxon>
        <taxon>Fungi</taxon>
        <taxon>Dikarya</taxon>
        <taxon>Ascomycota</taxon>
        <taxon>Saccharomycotina</taxon>
        <taxon>Pichiomycetes</taxon>
        <taxon>Metschnikowiaceae</taxon>
        <taxon>Metschnikowia</taxon>
    </lineage>
</organism>
<keyword evidence="6" id="KW-0539">Nucleus</keyword>
<dbReference type="InterPro" id="IPR013087">
    <property type="entry name" value="Znf_C2H2_type"/>
</dbReference>
<protein>
    <recommendedName>
        <fullName evidence="9">C2H2-type domain-containing protein</fullName>
    </recommendedName>
</protein>
<dbReference type="SMART" id="SM00355">
    <property type="entry name" value="ZnF_C2H2"/>
    <property type="match status" value="2"/>
</dbReference>
<feature type="region of interest" description="Disordered" evidence="8">
    <location>
        <begin position="16"/>
        <end position="37"/>
    </location>
</feature>